<evidence type="ECO:0000313" key="1">
    <source>
        <dbReference type="EMBL" id="CAF0807196.1"/>
    </source>
</evidence>
<reference evidence="1" key="1">
    <citation type="submission" date="2021-02" db="EMBL/GenBank/DDBJ databases">
        <authorList>
            <person name="Nowell W R."/>
        </authorList>
    </citation>
    <scope>NUCLEOTIDE SEQUENCE</scope>
</reference>
<evidence type="ECO:0000313" key="4">
    <source>
        <dbReference type="Proteomes" id="UP000663852"/>
    </source>
</evidence>
<dbReference type="OrthoDB" id="9977147at2759"/>
<evidence type="ECO:0000313" key="3">
    <source>
        <dbReference type="Proteomes" id="UP000663828"/>
    </source>
</evidence>
<dbReference type="EMBL" id="CAJNOR010000137">
    <property type="protein sequence ID" value="CAF0812819.1"/>
    <property type="molecule type" value="Genomic_DNA"/>
</dbReference>
<proteinExistence type="predicted"/>
<organism evidence="1 4">
    <name type="scientific">Adineta ricciae</name>
    <name type="common">Rotifer</name>
    <dbReference type="NCBI Taxonomy" id="249248"/>
    <lineage>
        <taxon>Eukaryota</taxon>
        <taxon>Metazoa</taxon>
        <taxon>Spiralia</taxon>
        <taxon>Gnathifera</taxon>
        <taxon>Rotifera</taxon>
        <taxon>Eurotatoria</taxon>
        <taxon>Bdelloidea</taxon>
        <taxon>Adinetida</taxon>
        <taxon>Adinetidae</taxon>
        <taxon>Adineta</taxon>
    </lineage>
</organism>
<comment type="caution">
    <text evidence="1">The sequence shown here is derived from an EMBL/GenBank/DDBJ whole genome shotgun (WGS) entry which is preliminary data.</text>
</comment>
<evidence type="ECO:0000313" key="2">
    <source>
        <dbReference type="EMBL" id="CAF0812819.1"/>
    </source>
</evidence>
<gene>
    <name evidence="1" type="ORF">EDS130_LOCUS5158</name>
    <name evidence="2" type="ORF">XAT740_LOCUS3553</name>
</gene>
<keyword evidence="3" id="KW-1185">Reference proteome</keyword>
<dbReference type="Proteomes" id="UP000663852">
    <property type="component" value="Unassembled WGS sequence"/>
</dbReference>
<dbReference type="AlphaFoldDB" id="A0A813T480"/>
<dbReference type="EMBL" id="CAJNOJ010000014">
    <property type="protein sequence ID" value="CAF0807196.1"/>
    <property type="molecule type" value="Genomic_DNA"/>
</dbReference>
<name>A0A813T480_ADIRI</name>
<accession>A0A813T480</accession>
<sequence>MASVRKSNDGRKRAKTMEYMDDKVIINEDDQSQSNTRIGQHIHAQFDMSMSILDEAAVDESVLEPISRPNPLISTKVKKQRDSERLQLSRRMSDISFGNFNDTLNKTTTEFKGRDHVLRVMKTTTNRPSMEPKNYKVVQEIIAKRHEKQTTNAPISEFALNYGLMDNNGKQSKSRQASEFVNDMIHQLEGLKSTLTRRRTVDFNSSLLRVVKLKTVCNQLLCYCQYVNDQEDVVLFLDPHDHQSKSLAINDHLRISGESRLDITLTDLGSATLGITDIRKEPIVSKTEEQIPMETTHTYAFNCPCHKSDSNEHSVSVFDLQSTFPNDSAQQKPISSVEQVYESFTLALMSKRKFDLYGTIIICESDEKNNKYNFVVRDGIGNCLQIIFTDIREVSIEIRTRKYIFHQIEFLERIESPKESNRWPYEDYVPPKRLFCFRSLDNQVSML</sequence>
<dbReference type="Proteomes" id="UP000663828">
    <property type="component" value="Unassembled WGS sequence"/>
</dbReference>
<protein>
    <submittedName>
        <fullName evidence="1">Uncharacterized protein</fullName>
    </submittedName>
</protein>